<accession>A0A2Z2NMP2</accession>
<dbReference type="RefSeq" id="WP_088916696.1">
    <property type="nucleotide sequence ID" value="NZ_CP018632.1"/>
</dbReference>
<dbReference type="KEGG" id="gai:IMCC3135_05595"/>
<gene>
    <name evidence="1" type="ORF">IMCC3135_05595</name>
</gene>
<organism evidence="1 2">
    <name type="scientific">Granulosicoccus antarcticus IMCC3135</name>
    <dbReference type="NCBI Taxonomy" id="1192854"/>
    <lineage>
        <taxon>Bacteria</taxon>
        <taxon>Pseudomonadati</taxon>
        <taxon>Pseudomonadota</taxon>
        <taxon>Gammaproteobacteria</taxon>
        <taxon>Chromatiales</taxon>
        <taxon>Granulosicoccaceae</taxon>
        <taxon>Granulosicoccus</taxon>
    </lineage>
</organism>
<keyword evidence="2" id="KW-1185">Reference proteome</keyword>
<sequence length="160" mass="18433">MKSQVEIVADAIDLVRPSIDLLFERTNRQELHIVVMNPRVKPWEATFEESILYETSLGQPEKWTIKFDQLARQKARQAWRNQCANINSQLVHPASLQEDDLLFFGSFVYGDIVVACSGVEQWYDMLISGWIAVAIEQLMMHEYQTIKSKAPGQQTFKDGQ</sequence>
<protein>
    <submittedName>
        <fullName evidence="1">Uncharacterized protein</fullName>
    </submittedName>
</protein>
<reference evidence="1 2" key="1">
    <citation type="submission" date="2016-12" db="EMBL/GenBank/DDBJ databases">
        <authorList>
            <person name="Song W.-J."/>
            <person name="Kurnit D.M."/>
        </authorList>
    </citation>
    <scope>NUCLEOTIDE SEQUENCE [LARGE SCALE GENOMIC DNA]</scope>
    <source>
        <strain evidence="1 2">IMCC3135</strain>
    </source>
</reference>
<dbReference type="AlphaFoldDB" id="A0A2Z2NMP2"/>
<proteinExistence type="predicted"/>
<evidence type="ECO:0000313" key="1">
    <source>
        <dbReference type="EMBL" id="ASJ71231.1"/>
    </source>
</evidence>
<dbReference type="EMBL" id="CP018632">
    <property type="protein sequence ID" value="ASJ71231.1"/>
    <property type="molecule type" value="Genomic_DNA"/>
</dbReference>
<evidence type="ECO:0000313" key="2">
    <source>
        <dbReference type="Proteomes" id="UP000250079"/>
    </source>
</evidence>
<name>A0A2Z2NMP2_9GAMM</name>
<dbReference type="OrthoDB" id="6103794at2"/>
<dbReference type="Proteomes" id="UP000250079">
    <property type="component" value="Chromosome"/>
</dbReference>